<evidence type="ECO:0000313" key="2">
    <source>
        <dbReference type="Proteomes" id="UP001303601"/>
    </source>
</evidence>
<organism evidence="1 2">
    <name type="scientific">Metamycoplasma equirhinis</name>
    <dbReference type="NCBI Taxonomy" id="92402"/>
    <lineage>
        <taxon>Bacteria</taxon>
        <taxon>Bacillati</taxon>
        <taxon>Mycoplasmatota</taxon>
        <taxon>Mycoplasmoidales</taxon>
        <taxon>Metamycoplasmataceae</taxon>
        <taxon>Metamycoplasma</taxon>
    </lineage>
</organism>
<dbReference type="GeneID" id="94493646"/>
<name>A0ABZ0PAX4_9BACT</name>
<sequence>MNFNKRANENGFDIVINFVSKKPYILKNGLIYLNVGNENKWELIQNRSIASYPNTIIKIVDPKENSEWFMFLSDVSVFANENKIQINTFSNYNKYLKVEEDVDLNDTLKDVTKEIDYFNARQNFGLNINQFILLTKLKREQYISKMSQILNLRKAEKYE</sequence>
<dbReference type="Proteomes" id="UP001303601">
    <property type="component" value="Chromosome"/>
</dbReference>
<reference evidence="1" key="1">
    <citation type="submission" date="2023-11" db="EMBL/GenBank/DDBJ databases">
        <title>Completed genome sequence of Mycoplasma equirhinis type strain M432/72.</title>
        <authorList>
            <person name="Spergser J."/>
        </authorList>
    </citation>
    <scope>NUCLEOTIDE SEQUENCE [LARGE SCALE GENOMIC DNA]</scope>
    <source>
        <strain evidence="1">M432/72</strain>
    </source>
</reference>
<dbReference type="RefSeq" id="WP_140031495.1">
    <property type="nucleotide sequence ID" value="NZ_CP137845.1"/>
</dbReference>
<dbReference type="EMBL" id="CP137845">
    <property type="protein sequence ID" value="WPB53744.1"/>
    <property type="molecule type" value="Genomic_DNA"/>
</dbReference>
<dbReference type="NCBIfam" id="NF045935">
    <property type="entry name" value="MSC_0621_epsi"/>
    <property type="match status" value="1"/>
</dbReference>
<accession>A0ABZ0PAX4</accession>
<gene>
    <name evidence="1" type="ORF">R9B83_02005</name>
</gene>
<proteinExistence type="predicted"/>
<evidence type="ECO:0000313" key="1">
    <source>
        <dbReference type="EMBL" id="WPB53744.1"/>
    </source>
</evidence>
<evidence type="ECO:0008006" key="3">
    <source>
        <dbReference type="Google" id="ProtNLM"/>
    </source>
</evidence>
<keyword evidence="2" id="KW-1185">Reference proteome</keyword>
<protein>
    <recommendedName>
        <fullName evidence="3">DUF402 domain-containing protein</fullName>
    </recommendedName>
</protein>